<evidence type="ECO:0000313" key="1">
    <source>
        <dbReference type="EMBL" id="MCE7509581.1"/>
    </source>
</evidence>
<evidence type="ECO:0000313" key="2">
    <source>
        <dbReference type="Proteomes" id="UP001107961"/>
    </source>
</evidence>
<gene>
    <name evidence="1" type="ORF">LZG35_13100</name>
</gene>
<name>A0A9Q3ZFG1_9GAMM</name>
<dbReference type="Proteomes" id="UP001107961">
    <property type="component" value="Unassembled WGS sequence"/>
</dbReference>
<dbReference type="InterPro" id="IPR021223">
    <property type="entry name" value="AbiGi"/>
</dbReference>
<keyword evidence="2" id="KW-1185">Reference proteome</keyword>
<proteinExistence type="predicted"/>
<comment type="caution">
    <text evidence="1">The sequence shown here is derived from an EMBL/GenBank/DDBJ whole genome shotgun (WGS) entry which is preliminary data.</text>
</comment>
<reference evidence="1" key="1">
    <citation type="submission" date="2022-01" db="EMBL/GenBank/DDBJ databases">
        <authorList>
            <person name="Karlyshev A.V."/>
            <person name="Jaspars M."/>
        </authorList>
    </citation>
    <scope>NUCLEOTIDE SEQUENCE</scope>
    <source>
        <strain evidence="1">AGSA3-2</strain>
    </source>
</reference>
<dbReference type="EMBL" id="JAJVKT010000015">
    <property type="protein sequence ID" value="MCE7509581.1"/>
    <property type="molecule type" value="Genomic_DNA"/>
</dbReference>
<protein>
    <submittedName>
        <fullName evidence="1">Abortive infection system antitoxin AbiGi family protein</fullName>
    </submittedName>
</protein>
<dbReference type="Pfam" id="PF10899">
    <property type="entry name" value="AbiGi"/>
    <property type="match status" value="1"/>
</dbReference>
<dbReference type="AlphaFoldDB" id="A0A9Q3ZFG1"/>
<sequence>MSVLKCILRDGFWPRYCLEDIRWLSEDGIDYVAFPTVCFCDIPLSRIQEHVGFYGNFGVGMTKDWALRNGLNPILYVSGNNPLQKQLCALNEHANKLNDTEAVMAAKTTMRFILAHCKPAEGHMIVGGKPAEKEFYQESEWRYVPISEFISPYLKSEKFEDMEKLENENKKTKEHCALRITPQDIKYIFVKSDSDIPEVVNFIQVELDQFPSSDLKVLVSRVTSLESINNDL</sequence>
<accession>A0A9Q3ZFG1</accession>
<organism evidence="1 2">
    <name type="scientific">Alloalcanivorax xenomutans</name>
    <dbReference type="NCBI Taxonomy" id="1094342"/>
    <lineage>
        <taxon>Bacteria</taxon>
        <taxon>Pseudomonadati</taxon>
        <taxon>Pseudomonadota</taxon>
        <taxon>Gammaproteobacteria</taxon>
        <taxon>Oceanospirillales</taxon>
        <taxon>Alcanivoracaceae</taxon>
        <taxon>Alloalcanivorax</taxon>
    </lineage>
</organism>